<keyword evidence="7" id="KW-0378">Hydrolase</keyword>
<dbReference type="NCBIfam" id="TIGR00726">
    <property type="entry name" value="peptidoglycan editing factor PgeF"/>
    <property type="match status" value="1"/>
</dbReference>
<gene>
    <name evidence="13" type="primary">pgeF</name>
    <name evidence="13" type="ORF">ACFPU1_05510</name>
</gene>
<evidence type="ECO:0000256" key="1">
    <source>
        <dbReference type="ARBA" id="ARBA00000553"/>
    </source>
</evidence>
<keyword evidence="5" id="KW-0808">Transferase</keyword>
<evidence type="ECO:0000256" key="11">
    <source>
        <dbReference type="ARBA" id="ARBA00049893"/>
    </source>
</evidence>
<evidence type="ECO:0000313" key="13">
    <source>
        <dbReference type="EMBL" id="MFC5712230.1"/>
    </source>
</evidence>
<comment type="function">
    <text evidence="3">Purine nucleoside enzyme that catalyzes the phosphorolysis of adenosine and inosine nucleosides, yielding D-ribose 1-phosphate and the respective free bases, adenine and hypoxanthine. Also catalyzes the phosphorolysis of S-methyl-5'-thioadenosine into adenine and S-methyl-5-thio-alpha-D-ribose 1-phosphate. Also has adenosine deaminase activity.</text>
</comment>
<keyword evidence="8" id="KW-0862">Zinc</keyword>
<name>A0ABW0YIJ3_9BACI</name>
<comment type="catalytic activity">
    <reaction evidence="11">
        <text>S-methyl-5'-thioadenosine + phosphate = 5-(methylsulfanyl)-alpha-D-ribose 1-phosphate + adenine</text>
        <dbReference type="Rhea" id="RHEA:11852"/>
        <dbReference type="ChEBI" id="CHEBI:16708"/>
        <dbReference type="ChEBI" id="CHEBI:17509"/>
        <dbReference type="ChEBI" id="CHEBI:43474"/>
        <dbReference type="ChEBI" id="CHEBI:58533"/>
        <dbReference type="EC" id="2.4.2.28"/>
    </reaction>
    <physiologicalReaction direction="left-to-right" evidence="11">
        <dbReference type="Rhea" id="RHEA:11853"/>
    </physiologicalReaction>
</comment>
<evidence type="ECO:0000256" key="2">
    <source>
        <dbReference type="ARBA" id="ARBA00001947"/>
    </source>
</evidence>
<dbReference type="Proteomes" id="UP001596142">
    <property type="component" value="Unassembled WGS sequence"/>
</dbReference>
<evidence type="ECO:0000256" key="6">
    <source>
        <dbReference type="ARBA" id="ARBA00022723"/>
    </source>
</evidence>
<sequence length="274" mass="30236">MKHEPFQPMTSQILTIEPWKEKFTHIEAGFTSRAGGSGSGPYDSLNLALHVGEDPEKVAVNRKIIGDITGFPVNSWVASNQVHGSDIKKVSHKDAGKGSVSLEDSAGDADGLYTTEQNLFLVSFYADCVPLYFTAPKQGVIGLAHAGWRGTAANIAAEMVTLWSKEEQVKAEDIYVAIGPSIGPRAYEVDDHVVNELKKVLSPDRQSGWQETTQGKYQLDLKEVNKQLLLEAGVDEDHIVISNYCTYKEDTLFFSHRRDQGTTGRMMSFIVKTQ</sequence>
<dbReference type="SUPFAM" id="SSF64438">
    <property type="entry name" value="CNF1/YfiH-like putative cysteine hydrolases"/>
    <property type="match status" value="1"/>
</dbReference>
<keyword evidence="14" id="KW-1185">Reference proteome</keyword>
<comment type="catalytic activity">
    <reaction evidence="9">
        <text>adenosine + H2O + H(+) = inosine + NH4(+)</text>
        <dbReference type="Rhea" id="RHEA:24408"/>
        <dbReference type="ChEBI" id="CHEBI:15377"/>
        <dbReference type="ChEBI" id="CHEBI:15378"/>
        <dbReference type="ChEBI" id="CHEBI:16335"/>
        <dbReference type="ChEBI" id="CHEBI:17596"/>
        <dbReference type="ChEBI" id="CHEBI:28938"/>
        <dbReference type="EC" id="3.5.4.4"/>
    </reaction>
    <physiologicalReaction direction="left-to-right" evidence="9">
        <dbReference type="Rhea" id="RHEA:24409"/>
    </physiologicalReaction>
</comment>
<evidence type="ECO:0000256" key="5">
    <source>
        <dbReference type="ARBA" id="ARBA00022679"/>
    </source>
</evidence>
<comment type="catalytic activity">
    <reaction evidence="10">
        <text>adenosine + phosphate = alpha-D-ribose 1-phosphate + adenine</text>
        <dbReference type="Rhea" id="RHEA:27642"/>
        <dbReference type="ChEBI" id="CHEBI:16335"/>
        <dbReference type="ChEBI" id="CHEBI:16708"/>
        <dbReference type="ChEBI" id="CHEBI:43474"/>
        <dbReference type="ChEBI" id="CHEBI:57720"/>
        <dbReference type="EC" id="2.4.2.1"/>
    </reaction>
    <physiologicalReaction direction="left-to-right" evidence="10">
        <dbReference type="Rhea" id="RHEA:27643"/>
    </physiologicalReaction>
</comment>
<dbReference type="RefSeq" id="WP_385939307.1">
    <property type="nucleotide sequence ID" value="NZ_JBHSOZ010000003.1"/>
</dbReference>
<organism evidence="13 14">
    <name type="scientific">Thalassorhabdus alkalitolerans</name>
    <dbReference type="NCBI Taxonomy" id="2282697"/>
    <lineage>
        <taxon>Bacteria</taxon>
        <taxon>Bacillati</taxon>
        <taxon>Bacillota</taxon>
        <taxon>Bacilli</taxon>
        <taxon>Bacillales</taxon>
        <taxon>Bacillaceae</taxon>
        <taxon>Thalassorhabdus</taxon>
    </lineage>
</organism>
<evidence type="ECO:0000256" key="9">
    <source>
        <dbReference type="ARBA" id="ARBA00047989"/>
    </source>
</evidence>
<evidence type="ECO:0000256" key="8">
    <source>
        <dbReference type="ARBA" id="ARBA00022833"/>
    </source>
</evidence>
<dbReference type="CDD" id="cd16833">
    <property type="entry name" value="YfiH"/>
    <property type="match status" value="1"/>
</dbReference>
<comment type="cofactor">
    <cofactor evidence="2">
        <name>Zn(2+)</name>
        <dbReference type="ChEBI" id="CHEBI:29105"/>
    </cofactor>
</comment>
<comment type="similarity">
    <text evidence="4 12">Belongs to the purine nucleoside phosphorylase YfiH/LACC1 family.</text>
</comment>
<evidence type="ECO:0000256" key="10">
    <source>
        <dbReference type="ARBA" id="ARBA00048968"/>
    </source>
</evidence>
<proteinExistence type="inferred from homology"/>
<accession>A0ABW0YIJ3</accession>
<evidence type="ECO:0000313" key="14">
    <source>
        <dbReference type="Proteomes" id="UP001596142"/>
    </source>
</evidence>
<reference evidence="14" key="1">
    <citation type="journal article" date="2019" name="Int. J. Syst. Evol. Microbiol.">
        <title>The Global Catalogue of Microorganisms (GCM) 10K type strain sequencing project: providing services to taxonomists for standard genome sequencing and annotation.</title>
        <authorList>
            <consortium name="The Broad Institute Genomics Platform"/>
            <consortium name="The Broad Institute Genome Sequencing Center for Infectious Disease"/>
            <person name="Wu L."/>
            <person name="Ma J."/>
        </authorList>
    </citation>
    <scope>NUCLEOTIDE SEQUENCE [LARGE SCALE GENOMIC DNA]</scope>
    <source>
        <strain evidence="14">CECT 7184</strain>
    </source>
</reference>
<evidence type="ECO:0000256" key="7">
    <source>
        <dbReference type="ARBA" id="ARBA00022801"/>
    </source>
</evidence>
<comment type="caution">
    <text evidence="13">The sequence shown here is derived from an EMBL/GenBank/DDBJ whole genome shotgun (WGS) entry which is preliminary data.</text>
</comment>
<dbReference type="InterPro" id="IPR038371">
    <property type="entry name" value="Cu_polyphenol_OxRdtase_sf"/>
</dbReference>
<evidence type="ECO:0000256" key="4">
    <source>
        <dbReference type="ARBA" id="ARBA00007353"/>
    </source>
</evidence>
<dbReference type="InterPro" id="IPR003730">
    <property type="entry name" value="Cu_polyphenol_OxRdtase"/>
</dbReference>
<evidence type="ECO:0000256" key="3">
    <source>
        <dbReference type="ARBA" id="ARBA00003215"/>
    </source>
</evidence>
<dbReference type="InterPro" id="IPR011324">
    <property type="entry name" value="Cytotoxic_necrot_fac-like_cat"/>
</dbReference>
<dbReference type="Gene3D" id="3.60.140.10">
    <property type="entry name" value="CNF1/YfiH-like putative cysteine hydrolases"/>
    <property type="match status" value="1"/>
</dbReference>
<dbReference type="PANTHER" id="PTHR30616">
    <property type="entry name" value="UNCHARACTERIZED PROTEIN YFIH"/>
    <property type="match status" value="1"/>
</dbReference>
<evidence type="ECO:0000256" key="12">
    <source>
        <dbReference type="RuleBase" id="RU361274"/>
    </source>
</evidence>
<keyword evidence="6" id="KW-0479">Metal-binding</keyword>
<dbReference type="PANTHER" id="PTHR30616:SF2">
    <property type="entry name" value="PURINE NUCLEOSIDE PHOSPHORYLASE LACC1"/>
    <property type="match status" value="1"/>
</dbReference>
<comment type="catalytic activity">
    <reaction evidence="1">
        <text>inosine + phosphate = alpha-D-ribose 1-phosphate + hypoxanthine</text>
        <dbReference type="Rhea" id="RHEA:27646"/>
        <dbReference type="ChEBI" id="CHEBI:17368"/>
        <dbReference type="ChEBI" id="CHEBI:17596"/>
        <dbReference type="ChEBI" id="CHEBI:43474"/>
        <dbReference type="ChEBI" id="CHEBI:57720"/>
        <dbReference type="EC" id="2.4.2.1"/>
    </reaction>
    <physiologicalReaction direction="left-to-right" evidence="1">
        <dbReference type="Rhea" id="RHEA:27647"/>
    </physiologicalReaction>
</comment>
<dbReference type="Pfam" id="PF02578">
    <property type="entry name" value="Cu-oxidase_4"/>
    <property type="match status" value="1"/>
</dbReference>
<protein>
    <recommendedName>
        <fullName evidence="12">Purine nucleoside phosphorylase</fullName>
    </recommendedName>
</protein>
<dbReference type="EMBL" id="JBHSOZ010000003">
    <property type="protein sequence ID" value="MFC5712230.1"/>
    <property type="molecule type" value="Genomic_DNA"/>
</dbReference>